<comment type="caution">
    <text evidence="18">The sequence shown here is derived from an EMBL/GenBank/DDBJ whole genome shotgun (WGS) entry which is preliminary data.</text>
</comment>
<evidence type="ECO:0000256" key="9">
    <source>
        <dbReference type="ARBA" id="ARBA00022848"/>
    </source>
</evidence>
<dbReference type="InterPro" id="IPR000477">
    <property type="entry name" value="RT_dom"/>
</dbReference>
<dbReference type="AlphaFoldDB" id="A0A8J6HA47"/>
<dbReference type="GO" id="GO:0005506">
    <property type="term" value="F:iron ion binding"/>
    <property type="evidence" value="ECO:0007669"/>
    <property type="project" value="InterPro"/>
</dbReference>
<feature type="domain" description="Reverse transcriptase" evidence="17">
    <location>
        <begin position="220"/>
        <end position="329"/>
    </location>
</feature>
<dbReference type="PRINTS" id="PR00463">
    <property type="entry name" value="EP450I"/>
</dbReference>
<dbReference type="PROSITE" id="PS00086">
    <property type="entry name" value="CYTOCHROME_P450"/>
    <property type="match status" value="1"/>
</dbReference>
<keyword evidence="12" id="KW-0503">Monooxygenase</keyword>
<evidence type="ECO:0000256" key="10">
    <source>
        <dbReference type="ARBA" id="ARBA00023002"/>
    </source>
</evidence>
<evidence type="ECO:0000256" key="15">
    <source>
        <dbReference type="SAM" id="Coils"/>
    </source>
</evidence>
<reference evidence="18" key="2">
    <citation type="submission" date="2021-08" db="EMBL/GenBank/DDBJ databases">
        <authorList>
            <person name="Eriksson T."/>
        </authorList>
    </citation>
    <scope>NUCLEOTIDE SEQUENCE</scope>
    <source>
        <strain evidence="18">Stoneville</strain>
        <tissue evidence="18">Whole head</tissue>
    </source>
</reference>
<feature type="coiled-coil region" evidence="15">
    <location>
        <begin position="65"/>
        <end position="95"/>
    </location>
</feature>
<keyword evidence="15" id="KW-0175">Coiled coil</keyword>
<evidence type="ECO:0000256" key="5">
    <source>
        <dbReference type="ARBA" id="ARBA00010617"/>
    </source>
</evidence>
<dbReference type="InterPro" id="IPR050196">
    <property type="entry name" value="Cytochrome_P450_Monoox"/>
</dbReference>
<dbReference type="PANTHER" id="PTHR24291">
    <property type="entry name" value="CYTOCHROME P450 FAMILY 4"/>
    <property type="match status" value="1"/>
</dbReference>
<dbReference type="Gene3D" id="1.10.630.10">
    <property type="entry name" value="Cytochrome P450"/>
    <property type="match status" value="1"/>
</dbReference>
<dbReference type="InterPro" id="IPR001128">
    <property type="entry name" value="Cyt_P450"/>
</dbReference>
<evidence type="ECO:0000256" key="3">
    <source>
        <dbReference type="ARBA" id="ARBA00004174"/>
    </source>
</evidence>
<feature type="binding site" description="axial binding residue" evidence="14">
    <location>
        <position position="813"/>
    </location>
    <ligand>
        <name>heme</name>
        <dbReference type="ChEBI" id="CHEBI:30413"/>
    </ligand>
    <ligandPart>
        <name>Fe</name>
        <dbReference type="ChEBI" id="CHEBI:18248"/>
    </ligandPart>
</feature>
<evidence type="ECO:0000256" key="12">
    <source>
        <dbReference type="ARBA" id="ARBA00023033"/>
    </source>
</evidence>
<dbReference type="GO" id="GO:0016705">
    <property type="term" value="F:oxidoreductase activity, acting on paired donors, with incorporation or reduction of molecular oxygen"/>
    <property type="evidence" value="ECO:0007669"/>
    <property type="project" value="InterPro"/>
</dbReference>
<dbReference type="InterPro" id="IPR017972">
    <property type="entry name" value="Cyt_P450_CS"/>
</dbReference>
<dbReference type="SUPFAM" id="SSF48264">
    <property type="entry name" value="Cytochrome P450"/>
    <property type="match status" value="1"/>
</dbReference>
<comment type="similarity">
    <text evidence="5">Belongs to the cytochrome P450 family.</text>
</comment>
<accession>A0A8J6HA47</accession>
<protein>
    <recommendedName>
        <fullName evidence="17">Reverse transcriptase domain-containing protein</fullName>
    </recommendedName>
</protein>
<evidence type="ECO:0000256" key="13">
    <source>
        <dbReference type="ARBA" id="ARBA00023136"/>
    </source>
</evidence>
<dbReference type="GO" id="GO:0071897">
    <property type="term" value="P:DNA biosynthetic process"/>
    <property type="evidence" value="ECO:0007669"/>
    <property type="project" value="UniProtKB-ARBA"/>
</dbReference>
<keyword evidence="19" id="KW-1185">Reference proteome</keyword>
<dbReference type="Proteomes" id="UP000719412">
    <property type="component" value="Unassembled WGS sequence"/>
</dbReference>
<dbReference type="CDD" id="cd20628">
    <property type="entry name" value="CYP4"/>
    <property type="match status" value="1"/>
</dbReference>
<dbReference type="GO" id="GO:0005789">
    <property type="term" value="C:endoplasmic reticulum membrane"/>
    <property type="evidence" value="ECO:0007669"/>
    <property type="project" value="UniProtKB-SubCell"/>
</dbReference>
<organism evidence="18 19">
    <name type="scientific">Tenebrio molitor</name>
    <name type="common">Yellow mealworm beetle</name>
    <dbReference type="NCBI Taxonomy" id="7067"/>
    <lineage>
        <taxon>Eukaryota</taxon>
        <taxon>Metazoa</taxon>
        <taxon>Ecdysozoa</taxon>
        <taxon>Arthropoda</taxon>
        <taxon>Hexapoda</taxon>
        <taxon>Insecta</taxon>
        <taxon>Pterygota</taxon>
        <taxon>Neoptera</taxon>
        <taxon>Endopterygota</taxon>
        <taxon>Coleoptera</taxon>
        <taxon>Polyphaga</taxon>
        <taxon>Cucujiformia</taxon>
        <taxon>Tenebrionidae</taxon>
        <taxon>Tenebrio</taxon>
    </lineage>
</organism>
<keyword evidence="9" id="KW-0492">Microsome</keyword>
<comment type="cofactor">
    <cofactor evidence="1 14">
        <name>heme</name>
        <dbReference type="ChEBI" id="CHEBI:30413"/>
    </cofactor>
</comment>
<dbReference type="Pfam" id="PF00078">
    <property type="entry name" value="RVT_1"/>
    <property type="match status" value="1"/>
</dbReference>
<proteinExistence type="inferred from homology"/>
<evidence type="ECO:0000259" key="17">
    <source>
        <dbReference type="Pfam" id="PF00078"/>
    </source>
</evidence>
<comment type="function">
    <text evidence="2">May be involved in the metabolism of insect hormones and in the breakdown of synthetic insecticides.</text>
</comment>
<dbReference type="PRINTS" id="PR00385">
    <property type="entry name" value="P450"/>
</dbReference>
<dbReference type="InterPro" id="IPR002401">
    <property type="entry name" value="Cyt_P450_E_grp-I"/>
</dbReference>
<evidence type="ECO:0000256" key="8">
    <source>
        <dbReference type="ARBA" id="ARBA00022824"/>
    </source>
</evidence>
<keyword evidence="10" id="KW-0560">Oxidoreductase</keyword>
<keyword evidence="6 14" id="KW-0349">Heme</keyword>
<dbReference type="CDD" id="cd01650">
    <property type="entry name" value="RT_nLTR_like"/>
    <property type="match status" value="1"/>
</dbReference>
<dbReference type="EMBL" id="JABDTM020027262">
    <property type="protein sequence ID" value="KAH0810793.1"/>
    <property type="molecule type" value="Genomic_DNA"/>
</dbReference>
<dbReference type="GO" id="GO:0020037">
    <property type="term" value="F:heme binding"/>
    <property type="evidence" value="ECO:0007669"/>
    <property type="project" value="InterPro"/>
</dbReference>
<gene>
    <name evidence="18" type="ORF">GEV33_012001</name>
</gene>
<evidence type="ECO:0000256" key="16">
    <source>
        <dbReference type="SAM" id="Phobius"/>
    </source>
</evidence>
<keyword evidence="16" id="KW-1133">Transmembrane helix</keyword>
<comment type="subcellular location">
    <subcellularLocation>
        <location evidence="4">Endoplasmic reticulum membrane</location>
        <topology evidence="4">Peripheral membrane protein</topology>
    </subcellularLocation>
    <subcellularLocation>
        <location evidence="3">Microsome membrane</location>
        <topology evidence="3">Peripheral membrane protein</topology>
    </subcellularLocation>
</comment>
<dbReference type="InterPro" id="IPR043502">
    <property type="entry name" value="DNA/RNA_pol_sf"/>
</dbReference>
<evidence type="ECO:0000256" key="14">
    <source>
        <dbReference type="PIRSR" id="PIRSR602401-1"/>
    </source>
</evidence>
<evidence type="ECO:0000256" key="7">
    <source>
        <dbReference type="ARBA" id="ARBA00022723"/>
    </source>
</evidence>
<evidence type="ECO:0000313" key="18">
    <source>
        <dbReference type="EMBL" id="KAH0810793.1"/>
    </source>
</evidence>
<sequence length="873" mass="102149">MVTELKEVIKKATKKKEVIVRGSKGAGKKNGWWDRECEQSKREVVKALRGWRRNKIDRSRFLEAKRRYRERCREKKKQKREREEKEIKEIRTEREVWKYINRERKKKEPVSEKITIQEWEEYFMKLLEGRKEEGKVGTQRKEKQTVMEETEITAEEVGRHIRHLQKRKAPGRDGVQNEAWMYGTERMVERMIELMNGVWRGEGFPADWREGVICPIFKKGEKNRAENYRGITLLNTGYKLYASVLSERMKREIEEKGVLPDSQAGFRKGRGTVDNVYILDHLARNELRKKGGRMYALFIDFKAAFDKVDRVKMFECMRERGISEWLVRKVEEIYARTRNKVKVGEKEGEWFGVCGRHDQSLSNSAKMVPLQSTSVTVLLLSIFSSAIIIYVIKFLWGRRWLYYYASKLDGPFAFPLIGSAHLFIGGQEVFLDRLMKIFDKCQSVSKLWLGTHFFAIAANPKDIELVLNNSLEKAWFYKFGKEVLGDGLLLAPVSIWKRHRRTISLTFNPKILNSFLNIFVEHNGVLVDKLEVCCGNRHVDVFPILFQTTLNMICETSLGTEVREMKGTRKYRDWLTRVQSLLTRRLFFFWLHADFIWKLTSLHKEFISISTGLFDYIGGIVETKRKQNVTLPTIDEDDGLIPKRKVFLDHLIDITDKEQKWTNQELMEEVSVLIFGGSETTALIQSYILVMLAMHQDVQDKVYDEIVAILDGSRPPQAEDLSEMVYLERVIKETMRLFPVVPGVARQLDTDVQLGEHTLPIGSTVLIPILSLHRNPRFWKDPLKFDPDRFLPEEVANRHKYCYLPFSAGPRDCIGKRYAMLSMKTALAIILRQYRLVSTPYKSVADIQLDVSVMTKARNGHKIKMKRRQNWIL</sequence>
<dbReference type="Pfam" id="PF00067">
    <property type="entry name" value="p450"/>
    <property type="match status" value="1"/>
</dbReference>
<evidence type="ECO:0000313" key="19">
    <source>
        <dbReference type="Proteomes" id="UP000719412"/>
    </source>
</evidence>
<reference evidence="18" key="1">
    <citation type="journal article" date="2020" name="J Insects Food Feed">
        <title>The yellow mealworm (Tenebrio molitor) genome: a resource for the emerging insects as food and feed industry.</title>
        <authorList>
            <person name="Eriksson T."/>
            <person name="Andere A."/>
            <person name="Kelstrup H."/>
            <person name="Emery V."/>
            <person name="Picard C."/>
        </authorList>
    </citation>
    <scope>NUCLEOTIDE SEQUENCE</scope>
    <source>
        <strain evidence="18">Stoneville</strain>
        <tissue evidence="18">Whole head</tissue>
    </source>
</reference>
<evidence type="ECO:0000256" key="11">
    <source>
        <dbReference type="ARBA" id="ARBA00023004"/>
    </source>
</evidence>
<keyword evidence="16" id="KW-0812">Transmembrane</keyword>
<keyword evidence="8" id="KW-0256">Endoplasmic reticulum</keyword>
<dbReference type="InterPro" id="IPR036396">
    <property type="entry name" value="Cyt_P450_sf"/>
</dbReference>
<dbReference type="SUPFAM" id="SSF56672">
    <property type="entry name" value="DNA/RNA polymerases"/>
    <property type="match status" value="1"/>
</dbReference>
<evidence type="ECO:0000256" key="1">
    <source>
        <dbReference type="ARBA" id="ARBA00001971"/>
    </source>
</evidence>
<feature type="transmembrane region" description="Helical" evidence="16">
    <location>
        <begin position="375"/>
        <end position="392"/>
    </location>
</feature>
<feature type="transmembrane region" description="Helical" evidence="16">
    <location>
        <begin position="412"/>
        <end position="431"/>
    </location>
</feature>
<evidence type="ECO:0000256" key="2">
    <source>
        <dbReference type="ARBA" id="ARBA00003690"/>
    </source>
</evidence>
<keyword evidence="7 14" id="KW-0479">Metal-binding</keyword>
<keyword evidence="11 14" id="KW-0408">Iron</keyword>
<name>A0A8J6HA47_TENMO</name>
<dbReference type="PANTHER" id="PTHR24291:SF189">
    <property type="entry name" value="CYTOCHROME P450 4C3-RELATED"/>
    <property type="match status" value="1"/>
</dbReference>
<evidence type="ECO:0000256" key="4">
    <source>
        <dbReference type="ARBA" id="ARBA00004406"/>
    </source>
</evidence>
<dbReference type="GO" id="GO:0004497">
    <property type="term" value="F:monooxygenase activity"/>
    <property type="evidence" value="ECO:0007669"/>
    <property type="project" value="UniProtKB-KW"/>
</dbReference>
<evidence type="ECO:0000256" key="6">
    <source>
        <dbReference type="ARBA" id="ARBA00022617"/>
    </source>
</evidence>
<keyword evidence="13 16" id="KW-0472">Membrane</keyword>